<accession>A0A0R1TZ60</accession>
<evidence type="ECO:0000256" key="1">
    <source>
        <dbReference type="ARBA" id="ARBA00022676"/>
    </source>
</evidence>
<evidence type="ECO:0000259" key="3">
    <source>
        <dbReference type="Pfam" id="PF00535"/>
    </source>
</evidence>
<dbReference type="SUPFAM" id="SSF53448">
    <property type="entry name" value="Nucleotide-diphospho-sugar transferases"/>
    <property type="match status" value="1"/>
</dbReference>
<dbReference type="GO" id="GO:0016757">
    <property type="term" value="F:glycosyltransferase activity"/>
    <property type="evidence" value="ECO:0007669"/>
    <property type="project" value="UniProtKB-KW"/>
</dbReference>
<comment type="caution">
    <text evidence="4">The sequence shown here is derived from an EMBL/GenBank/DDBJ whole genome shotgun (WGS) entry which is preliminary data.</text>
</comment>
<dbReference type="Proteomes" id="UP000051922">
    <property type="component" value="Unassembled WGS sequence"/>
</dbReference>
<dbReference type="Pfam" id="PF00535">
    <property type="entry name" value="Glycos_transf_2"/>
    <property type="match status" value="1"/>
</dbReference>
<name>A0A0R1TZ60_9LACO</name>
<keyword evidence="1" id="KW-0328">Glycosyltransferase</keyword>
<dbReference type="PANTHER" id="PTHR22916:SF51">
    <property type="entry name" value="GLYCOSYLTRANSFERASE EPSH-RELATED"/>
    <property type="match status" value="1"/>
</dbReference>
<proteinExistence type="predicted"/>
<evidence type="ECO:0000256" key="2">
    <source>
        <dbReference type="ARBA" id="ARBA00022679"/>
    </source>
</evidence>
<keyword evidence="2" id="KW-0808">Transferase</keyword>
<reference evidence="4 5" key="1">
    <citation type="journal article" date="2015" name="Genome Announc.">
        <title>Expanding the biotechnology potential of lactobacilli through comparative genomics of 213 strains and associated genera.</title>
        <authorList>
            <person name="Sun Z."/>
            <person name="Harris H.M."/>
            <person name="McCann A."/>
            <person name="Guo C."/>
            <person name="Argimon S."/>
            <person name="Zhang W."/>
            <person name="Yang X."/>
            <person name="Jeffery I.B."/>
            <person name="Cooney J.C."/>
            <person name="Kagawa T.F."/>
            <person name="Liu W."/>
            <person name="Song Y."/>
            <person name="Salvetti E."/>
            <person name="Wrobel A."/>
            <person name="Rasinkangas P."/>
            <person name="Parkhill J."/>
            <person name="Rea M.C."/>
            <person name="O'Sullivan O."/>
            <person name="Ritari J."/>
            <person name="Douillard F.P."/>
            <person name="Paul Ross R."/>
            <person name="Yang R."/>
            <person name="Briner A.E."/>
            <person name="Felis G.E."/>
            <person name="de Vos W.M."/>
            <person name="Barrangou R."/>
            <person name="Klaenhammer T.R."/>
            <person name="Caufield P.W."/>
            <person name="Cui Y."/>
            <person name="Zhang H."/>
            <person name="O'Toole P.W."/>
        </authorList>
    </citation>
    <scope>NUCLEOTIDE SEQUENCE [LARGE SCALE GENOMIC DNA]</scope>
    <source>
        <strain evidence="4 5">DSM 15945</strain>
    </source>
</reference>
<dbReference type="PATRIC" id="fig|1423783.4.peg.769"/>
<gene>
    <name evidence="4" type="ORF">FC50_GL000744</name>
</gene>
<dbReference type="AlphaFoldDB" id="A0A0R1TZ60"/>
<dbReference type="InterPro" id="IPR001173">
    <property type="entry name" value="Glyco_trans_2-like"/>
</dbReference>
<dbReference type="PANTHER" id="PTHR22916">
    <property type="entry name" value="GLYCOSYLTRANSFERASE"/>
    <property type="match status" value="1"/>
</dbReference>
<dbReference type="EMBL" id="AZFJ01000044">
    <property type="protein sequence ID" value="KRL86495.1"/>
    <property type="molecule type" value="Genomic_DNA"/>
</dbReference>
<dbReference type="InterPro" id="IPR029044">
    <property type="entry name" value="Nucleotide-diphossugar_trans"/>
</dbReference>
<evidence type="ECO:0000313" key="4">
    <source>
        <dbReference type="EMBL" id="KRL86495.1"/>
    </source>
</evidence>
<feature type="domain" description="Glycosyltransferase 2-like" evidence="3">
    <location>
        <begin position="26"/>
        <end position="149"/>
    </location>
</feature>
<evidence type="ECO:0000313" key="5">
    <source>
        <dbReference type="Proteomes" id="UP000051922"/>
    </source>
</evidence>
<dbReference type="CDD" id="cd00761">
    <property type="entry name" value="Glyco_tranf_GTA_type"/>
    <property type="match status" value="1"/>
</dbReference>
<sequence length="363" mass="41678">MVKCLIDAKFVWHNLDGGSEMTPTVSIITPIYNASGLVKQFIAMISHQRLRDIELIMIDDGSSDNTIEVVEDTIARNNRDGLRIELIKNHHVGPGSSRQTGLEVAKGKYIYFADADDFMHPELLSLCVQSLDRSMADFVYFNYRNVEKYDPSTFETIGVSESKSISMDAKQFGEYYVHNSADLGFGYLWNKVFRADKIREWGIKFPAINTEEDAVFLFDLYAHSRRIEFLDYYLYQYVNNSASITHSRRDLQRFADNLRIRCDKCMWLLTDVWGFPPNALQARVILRLVVATIQLEIGNNSSLLTAARAWSRSRRDNYFQQLLKYLNLVPKMTTTADAIVRGLLRLKLDLGLVVLVNTIGKRK</sequence>
<keyword evidence="5" id="KW-1185">Reference proteome</keyword>
<dbReference type="STRING" id="1423783.FC50_GL000744"/>
<dbReference type="Gene3D" id="3.90.550.10">
    <property type="entry name" value="Spore Coat Polysaccharide Biosynthesis Protein SpsA, Chain A"/>
    <property type="match status" value="1"/>
</dbReference>
<protein>
    <recommendedName>
        <fullName evidence="3">Glycosyltransferase 2-like domain-containing protein</fullName>
    </recommendedName>
</protein>
<organism evidence="4 5">
    <name type="scientific">Lacticaseibacillus pantheris DSM 15945 = JCM 12539 = NBRC 106106</name>
    <dbReference type="NCBI Taxonomy" id="1423783"/>
    <lineage>
        <taxon>Bacteria</taxon>
        <taxon>Bacillati</taxon>
        <taxon>Bacillota</taxon>
        <taxon>Bacilli</taxon>
        <taxon>Lactobacillales</taxon>
        <taxon>Lactobacillaceae</taxon>
        <taxon>Lacticaseibacillus</taxon>
    </lineage>
</organism>